<name>A0ABS6RXV2_9BACT</name>
<reference evidence="4 5" key="1">
    <citation type="journal article" date="2020" name="J Geophys Res Biogeosci">
        <title>Magnetotaxis as an Adaptation to Enable Bacterial Shuttling of Microbial Sulfur and Sulfur Cycling Across Aquatic Oxic#Anoxic Interfaces.</title>
        <authorList>
            <person name="Li J."/>
            <person name="Liu P."/>
            <person name="Wang J."/>
            <person name="Roberts A.P."/>
            <person name="Pan Y."/>
        </authorList>
    </citation>
    <scope>NUCLEOTIDE SEQUENCE [LARGE SCALE GENOMIC DNA]</scope>
    <source>
        <strain evidence="4 5">MYR-1_YQ</strain>
    </source>
</reference>
<keyword evidence="2" id="KW-0812">Transmembrane</keyword>
<evidence type="ECO:0000259" key="3">
    <source>
        <dbReference type="PROSITE" id="PS50887"/>
    </source>
</evidence>
<dbReference type="PROSITE" id="PS50887">
    <property type="entry name" value="GGDEF"/>
    <property type="match status" value="1"/>
</dbReference>
<feature type="domain" description="GGDEF" evidence="3">
    <location>
        <begin position="323"/>
        <end position="455"/>
    </location>
</feature>
<dbReference type="EC" id="2.7.7.65" evidence="1"/>
<dbReference type="EMBL" id="JABXWD010000080">
    <property type="protein sequence ID" value="MBV6341185.1"/>
    <property type="molecule type" value="Genomic_DNA"/>
</dbReference>
<comment type="caution">
    <text evidence="4">The sequence shown here is derived from an EMBL/GenBank/DDBJ whole genome shotgun (WGS) entry which is preliminary data.</text>
</comment>
<keyword evidence="2" id="KW-1133">Transmembrane helix</keyword>
<dbReference type="InterPro" id="IPR050469">
    <property type="entry name" value="Diguanylate_Cyclase"/>
</dbReference>
<sequence length="455" mass="51406">MLVACAVGADVYAQQRTIVFAQPASSPPFAYVDKDGLPRGLVIDYWNLWATRNNVKVQFIVGELHETLQMVSQGRAEVVGGILRSSQREAFLEFSEGFLDLKVCLYVPVGQAASNLQDIRMHVAIVRDHVAIDYVKDKYPFLRISTFDNYEDMFNALGNNDTYGFVSDFYTAKHYMTKTDSIGKYRVVRTLFTGRLTAAVRRGNNAMLTYINDGMKKIQRSEIEAICNVWIGENPAFPVWLPRLLVGGGFTALILGLIVYIFVLRVQLRAKTRVLKEAIERIRDRDETLELVVRSDRLTGLSNRLDVRDKFTCQQGLFKRYGRCFCIILCSIDEIKEGSVSCDQECMDLMLVEVSRRLKAAVRGQDIVGRWSVEEFILILPETNLEGGSHIAEKLRKTIAGHKFVYKGRKIAVTMTFGLSLYNTDMPIDDCIRQAGECLYIGKKSGSNMVVGFNT</sequence>
<dbReference type="PANTHER" id="PTHR45138">
    <property type="entry name" value="REGULATORY COMPONENTS OF SENSORY TRANSDUCTION SYSTEM"/>
    <property type="match status" value="1"/>
</dbReference>
<dbReference type="SMART" id="SM00267">
    <property type="entry name" value="GGDEF"/>
    <property type="match status" value="1"/>
</dbReference>
<dbReference type="RefSeq" id="WP_218251812.1">
    <property type="nucleotide sequence ID" value="NZ_JABXWD010000080.1"/>
</dbReference>
<dbReference type="NCBIfam" id="TIGR00254">
    <property type="entry name" value="GGDEF"/>
    <property type="match status" value="1"/>
</dbReference>
<organism evidence="4 5">
    <name type="scientific">Candidatus Magnetobacterium casense</name>
    <dbReference type="NCBI Taxonomy" id="1455061"/>
    <lineage>
        <taxon>Bacteria</taxon>
        <taxon>Pseudomonadati</taxon>
        <taxon>Nitrospirota</taxon>
        <taxon>Thermodesulfovibrionia</taxon>
        <taxon>Thermodesulfovibrionales</taxon>
        <taxon>Candidatus Magnetobacteriaceae</taxon>
        <taxon>Candidatus Magnetobacterium</taxon>
    </lineage>
</organism>
<keyword evidence="2" id="KW-0472">Membrane</keyword>
<dbReference type="Pfam" id="PF00497">
    <property type="entry name" value="SBP_bac_3"/>
    <property type="match status" value="1"/>
</dbReference>
<dbReference type="InterPro" id="IPR001638">
    <property type="entry name" value="Solute-binding_3/MltF_N"/>
</dbReference>
<dbReference type="InterPro" id="IPR000160">
    <property type="entry name" value="GGDEF_dom"/>
</dbReference>
<dbReference type="PANTHER" id="PTHR45138:SF9">
    <property type="entry name" value="DIGUANYLATE CYCLASE DGCM-RELATED"/>
    <property type="match status" value="1"/>
</dbReference>
<dbReference type="SMART" id="SM00062">
    <property type="entry name" value="PBPb"/>
    <property type="match status" value="1"/>
</dbReference>
<gene>
    <name evidence="4" type="ORF">HWQ67_06260</name>
</gene>
<proteinExistence type="predicted"/>
<evidence type="ECO:0000256" key="1">
    <source>
        <dbReference type="ARBA" id="ARBA00012528"/>
    </source>
</evidence>
<dbReference type="Pfam" id="PF00990">
    <property type="entry name" value="GGDEF"/>
    <property type="match status" value="1"/>
</dbReference>
<feature type="transmembrane region" description="Helical" evidence="2">
    <location>
        <begin position="244"/>
        <end position="263"/>
    </location>
</feature>
<protein>
    <recommendedName>
        <fullName evidence="1">diguanylate cyclase</fullName>
        <ecNumber evidence="1">2.7.7.65</ecNumber>
    </recommendedName>
</protein>
<keyword evidence="5" id="KW-1185">Reference proteome</keyword>
<evidence type="ECO:0000313" key="4">
    <source>
        <dbReference type="EMBL" id="MBV6341185.1"/>
    </source>
</evidence>
<evidence type="ECO:0000256" key="2">
    <source>
        <dbReference type="SAM" id="Phobius"/>
    </source>
</evidence>
<evidence type="ECO:0000313" key="5">
    <source>
        <dbReference type="Proteomes" id="UP001196980"/>
    </source>
</evidence>
<dbReference type="Proteomes" id="UP001196980">
    <property type="component" value="Unassembled WGS sequence"/>
</dbReference>
<accession>A0ABS6RXV2</accession>
<dbReference type="CDD" id="cd01949">
    <property type="entry name" value="GGDEF"/>
    <property type="match status" value="1"/>
</dbReference>